<dbReference type="Proteomes" id="UP000276215">
    <property type="component" value="Unassembled WGS sequence"/>
</dbReference>
<proteinExistence type="predicted"/>
<sequence>MCSLPARLTVREAISKVQRIANVLDVDTLEGTGSDSSDNNNSDDDYDNQVEEKIEAEEKGQGGTEGGKEYESTKSPMLMVKAYVVANLLGLPAEYARPRSQQPPQYCKIYEETNSTLSTPYREVGTLGWGQSEVVRSGQTWAPRDNRDADGDM</sequence>
<feature type="region of interest" description="Disordered" evidence="1">
    <location>
        <begin position="29"/>
        <end position="73"/>
    </location>
</feature>
<evidence type="ECO:0000313" key="3">
    <source>
        <dbReference type="Proteomes" id="UP000276215"/>
    </source>
</evidence>
<protein>
    <submittedName>
        <fullName evidence="2">Uncharacterized protein</fullName>
    </submittedName>
</protein>
<name>A0A3N4J354_9PEZI</name>
<feature type="region of interest" description="Disordered" evidence="1">
    <location>
        <begin position="132"/>
        <end position="153"/>
    </location>
</feature>
<feature type="compositionally biased region" description="Basic and acidic residues" evidence="1">
    <location>
        <begin position="144"/>
        <end position="153"/>
    </location>
</feature>
<dbReference type="EMBL" id="ML120490">
    <property type="protein sequence ID" value="RPA91657.1"/>
    <property type="molecule type" value="Genomic_DNA"/>
</dbReference>
<evidence type="ECO:0000313" key="2">
    <source>
        <dbReference type="EMBL" id="RPA91657.1"/>
    </source>
</evidence>
<accession>A0A3N4J354</accession>
<evidence type="ECO:0000256" key="1">
    <source>
        <dbReference type="SAM" id="MobiDB-lite"/>
    </source>
</evidence>
<feature type="compositionally biased region" description="Basic and acidic residues" evidence="1">
    <location>
        <begin position="50"/>
        <end position="72"/>
    </location>
</feature>
<dbReference type="AlphaFoldDB" id="A0A3N4J354"/>
<reference evidence="2 3" key="1">
    <citation type="journal article" date="2018" name="Nat. Ecol. Evol.">
        <title>Pezizomycetes genomes reveal the molecular basis of ectomycorrhizal truffle lifestyle.</title>
        <authorList>
            <person name="Murat C."/>
            <person name="Payen T."/>
            <person name="Noel B."/>
            <person name="Kuo A."/>
            <person name="Morin E."/>
            <person name="Chen J."/>
            <person name="Kohler A."/>
            <person name="Krizsan K."/>
            <person name="Balestrini R."/>
            <person name="Da Silva C."/>
            <person name="Montanini B."/>
            <person name="Hainaut M."/>
            <person name="Levati E."/>
            <person name="Barry K.W."/>
            <person name="Belfiori B."/>
            <person name="Cichocki N."/>
            <person name="Clum A."/>
            <person name="Dockter R.B."/>
            <person name="Fauchery L."/>
            <person name="Guy J."/>
            <person name="Iotti M."/>
            <person name="Le Tacon F."/>
            <person name="Lindquist E.A."/>
            <person name="Lipzen A."/>
            <person name="Malagnac F."/>
            <person name="Mello A."/>
            <person name="Molinier V."/>
            <person name="Miyauchi S."/>
            <person name="Poulain J."/>
            <person name="Riccioni C."/>
            <person name="Rubini A."/>
            <person name="Sitrit Y."/>
            <person name="Splivallo R."/>
            <person name="Traeger S."/>
            <person name="Wang M."/>
            <person name="Zifcakova L."/>
            <person name="Wipf D."/>
            <person name="Zambonelli A."/>
            <person name="Paolocci F."/>
            <person name="Nowrousian M."/>
            <person name="Ottonello S."/>
            <person name="Baldrian P."/>
            <person name="Spatafora J.W."/>
            <person name="Henrissat B."/>
            <person name="Nagy L.G."/>
            <person name="Aury J.M."/>
            <person name="Wincker P."/>
            <person name="Grigoriev I.V."/>
            <person name="Bonfante P."/>
            <person name="Martin F.M."/>
        </authorList>
    </citation>
    <scope>NUCLEOTIDE SEQUENCE [LARGE SCALE GENOMIC DNA]</scope>
    <source>
        <strain evidence="2 3">120613-1</strain>
    </source>
</reference>
<gene>
    <name evidence="2" type="ORF">L873DRAFT_1794721</name>
</gene>
<organism evidence="2 3">
    <name type="scientific">Choiromyces venosus 120613-1</name>
    <dbReference type="NCBI Taxonomy" id="1336337"/>
    <lineage>
        <taxon>Eukaryota</taxon>
        <taxon>Fungi</taxon>
        <taxon>Dikarya</taxon>
        <taxon>Ascomycota</taxon>
        <taxon>Pezizomycotina</taxon>
        <taxon>Pezizomycetes</taxon>
        <taxon>Pezizales</taxon>
        <taxon>Tuberaceae</taxon>
        <taxon>Choiromyces</taxon>
    </lineage>
</organism>
<keyword evidence="3" id="KW-1185">Reference proteome</keyword>